<evidence type="ECO:0000313" key="4">
    <source>
        <dbReference type="Proteomes" id="UP000247746"/>
    </source>
</evidence>
<keyword evidence="1" id="KW-0472">Membrane</keyword>
<keyword evidence="4" id="KW-1185">Reference proteome</keyword>
<evidence type="ECO:0000259" key="2">
    <source>
        <dbReference type="Pfam" id="PF02517"/>
    </source>
</evidence>
<dbReference type="PANTHER" id="PTHR36435">
    <property type="entry name" value="SLR1288 PROTEIN"/>
    <property type="match status" value="1"/>
</dbReference>
<feature type="transmembrane region" description="Helical" evidence="1">
    <location>
        <begin position="20"/>
        <end position="39"/>
    </location>
</feature>
<reference evidence="3 4" key="1">
    <citation type="submission" date="2018-06" db="EMBL/GenBank/DDBJ databases">
        <title>Genomic Encyclopedia of Type Strains, Phase III (KMG-III): the genomes of soil and plant-associated and newly described type strains.</title>
        <authorList>
            <person name="Whitman W."/>
        </authorList>
    </citation>
    <scope>NUCLEOTIDE SEQUENCE [LARGE SCALE GENOMIC DNA]</scope>
    <source>
        <strain evidence="3 4">CECT 5889</strain>
    </source>
</reference>
<sequence>MLKNATDANKQVASLNHVPLFSHLGAFLLTVGMVMVFFISQLLGIYVAGKLVLPATQNATVGDIFLFGGNDGTVVSLSIIIGCVLITAITVSVIRLRGGSVRQYLALKSFSPAAGLKMAGLLLIFMIASQALTYFLDETPLVFVDPLYQSVSSVWLLVFAMVIVAPLYEELVFRGILWTAIAEQFADSSYSTKYRGAIVASIVTSLIFAVIHVQYGIYEISTIVVLALVFCYARVKSGSLLLPILLHIANNGAAMWQYMAQAA</sequence>
<gene>
    <name evidence="3" type="ORF">DFP82_103158</name>
</gene>
<protein>
    <recommendedName>
        <fullName evidence="2">CAAX prenyl protease 2/Lysostaphin resistance protein A-like domain-containing protein</fullName>
    </recommendedName>
</protein>
<feature type="transmembrane region" description="Helical" evidence="1">
    <location>
        <begin position="240"/>
        <end position="259"/>
    </location>
</feature>
<feature type="domain" description="CAAX prenyl protease 2/Lysostaphin resistance protein A-like" evidence="2">
    <location>
        <begin position="153"/>
        <end position="252"/>
    </location>
</feature>
<organism evidence="3 4">
    <name type="scientific">Psychrobacter fozii</name>
    <dbReference type="NCBI Taxonomy" id="198480"/>
    <lineage>
        <taxon>Bacteria</taxon>
        <taxon>Pseudomonadati</taxon>
        <taxon>Pseudomonadota</taxon>
        <taxon>Gammaproteobacteria</taxon>
        <taxon>Moraxellales</taxon>
        <taxon>Moraxellaceae</taxon>
        <taxon>Psychrobacter</taxon>
    </lineage>
</organism>
<dbReference type="PANTHER" id="PTHR36435:SF1">
    <property type="entry name" value="CAAX AMINO TERMINAL PROTEASE FAMILY PROTEIN"/>
    <property type="match status" value="1"/>
</dbReference>
<name>A0A2V4V0X8_9GAMM</name>
<keyword evidence="1" id="KW-0812">Transmembrane</keyword>
<dbReference type="EMBL" id="QJSU01000003">
    <property type="protein sequence ID" value="PYE39712.1"/>
    <property type="molecule type" value="Genomic_DNA"/>
</dbReference>
<dbReference type="GO" id="GO:0004175">
    <property type="term" value="F:endopeptidase activity"/>
    <property type="evidence" value="ECO:0007669"/>
    <property type="project" value="UniProtKB-ARBA"/>
</dbReference>
<dbReference type="RefSeq" id="WP_245905647.1">
    <property type="nucleotide sequence ID" value="NZ_QJSU01000003.1"/>
</dbReference>
<feature type="transmembrane region" description="Helical" evidence="1">
    <location>
        <begin position="217"/>
        <end position="233"/>
    </location>
</feature>
<evidence type="ECO:0000256" key="1">
    <source>
        <dbReference type="SAM" id="Phobius"/>
    </source>
</evidence>
<keyword evidence="1" id="KW-1133">Transmembrane helix</keyword>
<accession>A0A2V4V0X8</accession>
<dbReference type="Pfam" id="PF02517">
    <property type="entry name" value="Rce1-like"/>
    <property type="match status" value="1"/>
</dbReference>
<feature type="transmembrane region" description="Helical" evidence="1">
    <location>
        <begin position="147"/>
        <end position="168"/>
    </location>
</feature>
<evidence type="ECO:0000313" key="3">
    <source>
        <dbReference type="EMBL" id="PYE39712.1"/>
    </source>
</evidence>
<feature type="transmembrane region" description="Helical" evidence="1">
    <location>
        <begin position="115"/>
        <end position="135"/>
    </location>
</feature>
<dbReference type="GO" id="GO:0080120">
    <property type="term" value="P:CAAX-box protein maturation"/>
    <property type="evidence" value="ECO:0007669"/>
    <property type="project" value="UniProtKB-ARBA"/>
</dbReference>
<dbReference type="InterPro" id="IPR052710">
    <property type="entry name" value="CAAX_protease"/>
</dbReference>
<dbReference type="AlphaFoldDB" id="A0A2V4V0X8"/>
<dbReference type="Proteomes" id="UP000247746">
    <property type="component" value="Unassembled WGS sequence"/>
</dbReference>
<proteinExistence type="predicted"/>
<dbReference type="InterPro" id="IPR003675">
    <property type="entry name" value="Rce1/LyrA-like_dom"/>
</dbReference>
<feature type="transmembrane region" description="Helical" evidence="1">
    <location>
        <begin position="74"/>
        <end position="94"/>
    </location>
</feature>
<comment type="caution">
    <text evidence="3">The sequence shown here is derived from an EMBL/GenBank/DDBJ whole genome shotgun (WGS) entry which is preliminary data.</text>
</comment>
<feature type="transmembrane region" description="Helical" evidence="1">
    <location>
        <begin position="194"/>
        <end position="211"/>
    </location>
</feature>